<dbReference type="EC" id="1.1.1.133" evidence="2"/>
<keyword evidence="5" id="KW-1185">Reference proteome</keyword>
<dbReference type="GO" id="GO:0008831">
    <property type="term" value="F:dTDP-4-dehydrorhamnose reductase activity"/>
    <property type="evidence" value="ECO:0007669"/>
    <property type="project" value="UniProtKB-EC"/>
</dbReference>
<evidence type="ECO:0000313" key="5">
    <source>
        <dbReference type="Proteomes" id="UP001144256"/>
    </source>
</evidence>
<proteinExistence type="inferred from homology"/>
<feature type="domain" description="RmlD-like substrate binding" evidence="3">
    <location>
        <begin position="5"/>
        <end position="279"/>
    </location>
</feature>
<dbReference type="PANTHER" id="PTHR10491">
    <property type="entry name" value="DTDP-4-DEHYDRORHAMNOSE REDUCTASE"/>
    <property type="match status" value="1"/>
</dbReference>
<dbReference type="AlphaFoldDB" id="A0A9W5YGL9"/>
<accession>A0A9W5YGL9</accession>
<comment type="similarity">
    <text evidence="1 2">Belongs to the dTDP-4-dehydrorhamnose reductase family.</text>
</comment>
<evidence type="ECO:0000259" key="3">
    <source>
        <dbReference type="Pfam" id="PF04321"/>
    </source>
</evidence>
<protein>
    <recommendedName>
        <fullName evidence="2">dTDP-4-dehydrorhamnose reductase</fullName>
        <ecNumber evidence="2">1.1.1.133</ecNumber>
    </recommendedName>
</protein>
<comment type="caution">
    <text evidence="4">The sequence shown here is derived from an EMBL/GenBank/DDBJ whole genome shotgun (WGS) entry which is preliminary data.</text>
</comment>
<dbReference type="Proteomes" id="UP001144256">
    <property type="component" value="Unassembled WGS sequence"/>
</dbReference>
<reference evidence="4" key="1">
    <citation type="submission" date="2022-06" db="EMBL/GenBank/DDBJ databases">
        <title>Vallitalea longa sp. nov., an anaerobic bacterium isolated from marine sediment.</title>
        <authorList>
            <person name="Hirano S."/>
            <person name="Terahara T."/>
            <person name="Mori K."/>
            <person name="Hamada M."/>
            <person name="Matsumoto R."/>
            <person name="Kobayashi T."/>
        </authorList>
    </citation>
    <scope>NUCLEOTIDE SEQUENCE</scope>
    <source>
        <strain evidence="4">SH18-1</strain>
    </source>
</reference>
<evidence type="ECO:0000313" key="4">
    <source>
        <dbReference type="EMBL" id="GKX30823.1"/>
    </source>
</evidence>
<dbReference type="SUPFAM" id="SSF51735">
    <property type="entry name" value="NAD(P)-binding Rossmann-fold domains"/>
    <property type="match status" value="1"/>
</dbReference>
<dbReference type="CDD" id="cd05254">
    <property type="entry name" value="dTDP_HR_like_SDR_e"/>
    <property type="match status" value="1"/>
</dbReference>
<dbReference type="Gene3D" id="3.90.25.10">
    <property type="entry name" value="UDP-galactose 4-epimerase, domain 1"/>
    <property type="match status" value="1"/>
</dbReference>
<evidence type="ECO:0000256" key="2">
    <source>
        <dbReference type="RuleBase" id="RU364082"/>
    </source>
</evidence>
<sequence>MTDIRILITGANGQLGNDIQLLSSHHSIIALGKDELDITDMNNIQDIILRIKPDMIINCAAYTNVDNCEDNPRLAYDINTYGCYNLALTAIKYDICIVHISTDYVFDGSSDKPYIEKNTPNPINIYGKTKLLGEIIIKTMCTRYFIIRTSWMYGQNGTNFVKTILNLANKNDILKVVDDQIGTPTYTIDLINAIHKLILTHAYGTYHISNGGQCSWYNFACKIMELTKCNNKVIPIKTKQLDRAADRPKYSVLQNKMLEDNFGYHIRDWQEALREFLGKIKT</sequence>
<dbReference type="PANTHER" id="PTHR10491:SF4">
    <property type="entry name" value="METHIONINE ADENOSYLTRANSFERASE 2 SUBUNIT BETA"/>
    <property type="match status" value="1"/>
</dbReference>
<comment type="function">
    <text evidence="2">Catalyzes the reduction of dTDP-6-deoxy-L-lyxo-4-hexulose to yield dTDP-L-rhamnose.</text>
</comment>
<dbReference type="InterPro" id="IPR029903">
    <property type="entry name" value="RmlD-like-bd"/>
</dbReference>
<name>A0A9W5YGL9_9FIRM</name>
<dbReference type="RefSeq" id="WP_281817328.1">
    <property type="nucleotide sequence ID" value="NZ_BRLB01000012.1"/>
</dbReference>
<evidence type="ECO:0000256" key="1">
    <source>
        <dbReference type="ARBA" id="ARBA00010944"/>
    </source>
</evidence>
<dbReference type="NCBIfam" id="TIGR01214">
    <property type="entry name" value="rmlD"/>
    <property type="match status" value="1"/>
</dbReference>
<dbReference type="InterPro" id="IPR036291">
    <property type="entry name" value="NAD(P)-bd_dom_sf"/>
</dbReference>
<dbReference type="Gene3D" id="3.40.50.720">
    <property type="entry name" value="NAD(P)-binding Rossmann-like Domain"/>
    <property type="match status" value="1"/>
</dbReference>
<dbReference type="InterPro" id="IPR005913">
    <property type="entry name" value="dTDP_dehydrorham_reduct"/>
</dbReference>
<keyword evidence="2" id="KW-0521">NADP</keyword>
<keyword evidence="2" id="KW-0560">Oxidoreductase</keyword>
<gene>
    <name evidence="4" type="ORF">SH1V18_33030</name>
</gene>
<organism evidence="4 5">
    <name type="scientific">Vallitalea longa</name>
    <dbReference type="NCBI Taxonomy" id="2936439"/>
    <lineage>
        <taxon>Bacteria</taxon>
        <taxon>Bacillati</taxon>
        <taxon>Bacillota</taxon>
        <taxon>Clostridia</taxon>
        <taxon>Lachnospirales</taxon>
        <taxon>Vallitaleaceae</taxon>
        <taxon>Vallitalea</taxon>
    </lineage>
</organism>
<comment type="pathway">
    <text evidence="2">Carbohydrate biosynthesis; dTDP-L-rhamnose biosynthesis.</text>
</comment>
<dbReference type="GO" id="GO:0019305">
    <property type="term" value="P:dTDP-rhamnose biosynthetic process"/>
    <property type="evidence" value="ECO:0007669"/>
    <property type="project" value="TreeGrafter"/>
</dbReference>
<dbReference type="Pfam" id="PF04321">
    <property type="entry name" value="RmlD_sub_bind"/>
    <property type="match status" value="1"/>
</dbReference>
<dbReference type="EMBL" id="BRLB01000012">
    <property type="protein sequence ID" value="GKX30823.1"/>
    <property type="molecule type" value="Genomic_DNA"/>
</dbReference>
<dbReference type="GO" id="GO:0005829">
    <property type="term" value="C:cytosol"/>
    <property type="evidence" value="ECO:0007669"/>
    <property type="project" value="TreeGrafter"/>
</dbReference>